<name>A0A5N0EKJ1_9NOCA</name>
<reference evidence="2 3" key="1">
    <citation type="submission" date="2019-09" db="EMBL/GenBank/DDBJ databases">
        <authorList>
            <person name="Wang X."/>
        </authorList>
    </citation>
    <scope>NUCLEOTIDE SEQUENCE [LARGE SCALE GENOMIC DNA]</scope>
    <source>
        <strain evidence="2 3">CICC 11023</strain>
    </source>
</reference>
<keyword evidence="1" id="KW-0732">Signal</keyword>
<organism evidence="2 3">
    <name type="scientific">Nocardia colli</name>
    <dbReference type="NCBI Taxonomy" id="2545717"/>
    <lineage>
        <taxon>Bacteria</taxon>
        <taxon>Bacillati</taxon>
        <taxon>Actinomycetota</taxon>
        <taxon>Actinomycetes</taxon>
        <taxon>Mycobacteriales</taxon>
        <taxon>Nocardiaceae</taxon>
        <taxon>Nocardia</taxon>
    </lineage>
</organism>
<dbReference type="AlphaFoldDB" id="A0A5N0EKJ1"/>
<keyword evidence="3" id="KW-1185">Reference proteome</keyword>
<evidence type="ECO:0000256" key="1">
    <source>
        <dbReference type="SAM" id="SignalP"/>
    </source>
</evidence>
<dbReference type="EMBL" id="VXLC01000001">
    <property type="protein sequence ID" value="KAA8889907.1"/>
    <property type="molecule type" value="Genomic_DNA"/>
</dbReference>
<protein>
    <recommendedName>
        <fullName evidence="4">DUF320 domain-containing protein</fullName>
    </recommendedName>
</protein>
<gene>
    <name evidence="2" type="ORF">F3087_00840</name>
</gene>
<dbReference type="RefSeq" id="WP_150399825.1">
    <property type="nucleotide sequence ID" value="NZ_JBHJYQ010000006.1"/>
</dbReference>
<proteinExistence type="predicted"/>
<feature type="signal peptide" evidence="1">
    <location>
        <begin position="1"/>
        <end position="26"/>
    </location>
</feature>
<feature type="chain" id="PRO_5039378533" description="DUF320 domain-containing protein" evidence="1">
    <location>
        <begin position="27"/>
        <end position="77"/>
    </location>
</feature>
<sequence>MKRSIVHVGAATFATLVIVLSGGASAFAAPAPAAAPAYIDGSTGSSTGSVQGLPAIGRGFVCLLKTMSGGVGSICTV</sequence>
<comment type="caution">
    <text evidence="2">The sequence shown here is derived from an EMBL/GenBank/DDBJ whole genome shotgun (WGS) entry which is preliminary data.</text>
</comment>
<evidence type="ECO:0008006" key="4">
    <source>
        <dbReference type="Google" id="ProtNLM"/>
    </source>
</evidence>
<dbReference type="Proteomes" id="UP000323876">
    <property type="component" value="Unassembled WGS sequence"/>
</dbReference>
<accession>A0A5N0EKJ1</accession>
<evidence type="ECO:0000313" key="3">
    <source>
        <dbReference type="Proteomes" id="UP000323876"/>
    </source>
</evidence>
<evidence type="ECO:0000313" key="2">
    <source>
        <dbReference type="EMBL" id="KAA8889907.1"/>
    </source>
</evidence>